<dbReference type="AlphaFoldDB" id="A0A0F5JLP4"/>
<dbReference type="Proteomes" id="UP000033035">
    <property type="component" value="Unassembled WGS sequence"/>
</dbReference>
<organism evidence="1 2">
    <name type="scientific">Parabacteroides gordonii MS-1 = DSM 23371</name>
    <dbReference type="NCBI Taxonomy" id="1203610"/>
    <lineage>
        <taxon>Bacteria</taxon>
        <taxon>Pseudomonadati</taxon>
        <taxon>Bacteroidota</taxon>
        <taxon>Bacteroidia</taxon>
        <taxon>Bacteroidales</taxon>
        <taxon>Tannerellaceae</taxon>
        <taxon>Parabacteroides</taxon>
    </lineage>
</organism>
<protein>
    <submittedName>
        <fullName evidence="1">Uncharacterized protein</fullName>
    </submittedName>
</protein>
<accession>A0A0F5JLP4</accession>
<sequence>MKKVSGYHSRSPFSVMKYDYLGKSRQVIKNKGLNMLKTNNRYLYCIKINHIILKL</sequence>
<dbReference type="PATRIC" id="fig|1203610.3.peg.1267"/>
<dbReference type="EMBL" id="AQHW01000009">
    <property type="protein sequence ID" value="KKB58367.1"/>
    <property type="molecule type" value="Genomic_DNA"/>
</dbReference>
<comment type="caution">
    <text evidence="1">The sequence shown here is derived from an EMBL/GenBank/DDBJ whole genome shotgun (WGS) entry which is preliminary data.</text>
</comment>
<dbReference type="STRING" id="1203610.HMPREF1536_01243"/>
<proteinExistence type="predicted"/>
<evidence type="ECO:0000313" key="1">
    <source>
        <dbReference type="EMBL" id="KKB58367.1"/>
    </source>
</evidence>
<gene>
    <name evidence="1" type="ORF">HMPREF1536_01243</name>
</gene>
<reference evidence="1 2" key="1">
    <citation type="submission" date="2013-04" db="EMBL/GenBank/DDBJ databases">
        <title>The Genome Sequence of Parabacteroides gordonii DSM 23371.</title>
        <authorList>
            <consortium name="The Broad Institute Genomics Platform"/>
            <person name="Earl A."/>
            <person name="Ward D."/>
            <person name="Feldgarden M."/>
            <person name="Gevers D."/>
            <person name="Martens E."/>
            <person name="Sakamoto M."/>
            <person name="Benno Y."/>
            <person name="Suzuki N."/>
            <person name="Matsunaga N."/>
            <person name="Koshihara K."/>
            <person name="Seki M."/>
            <person name="Komiya H."/>
            <person name="Walker B."/>
            <person name="Young S."/>
            <person name="Zeng Q."/>
            <person name="Gargeya S."/>
            <person name="Fitzgerald M."/>
            <person name="Haas B."/>
            <person name="Abouelleil A."/>
            <person name="Allen A.W."/>
            <person name="Alvarado L."/>
            <person name="Arachchi H.M."/>
            <person name="Berlin A.M."/>
            <person name="Chapman S.B."/>
            <person name="Gainer-Dewar J."/>
            <person name="Goldberg J."/>
            <person name="Griggs A."/>
            <person name="Gujja S."/>
            <person name="Hansen M."/>
            <person name="Howarth C."/>
            <person name="Imamovic A."/>
            <person name="Ireland A."/>
            <person name="Larimer J."/>
            <person name="McCowan C."/>
            <person name="Murphy C."/>
            <person name="Pearson M."/>
            <person name="Poon T.W."/>
            <person name="Priest M."/>
            <person name="Roberts A."/>
            <person name="Saif S."/>
            <person name="Shea T."/>
            <person name="Sisk P."/>
            <person name="Sykes S."/>
            <person name="Wortman J."/>
            <person name="Nusbaum C."/>
            <person name="Birren B."/>
        </authorList>
    </citation>
    <scope>NUCLEOTIDE SEQUENCE [LARGE SCALE GENOMIC DNA]</scope>
    <source>
        <strain evidence="1 2">MS-1</strain>
    </source>
</reference>
<name>A0A0F5JLP4_9BACT</name>
<evidence type="ECO:0000313" key="2">
    <source>
        <dbReference type="Proteomes" id="UP000033035"/>
    </source>
</evidence>
<dbReference type="HOGENOM" id="CLU_3028086_0_0_10"/>
<keyword evidence="2" id="KW-1185">Reference proteome</keyword>